<keyword evidence="4" id="KW-0378">Hydrolase</keyword>
<dbReference type="GO" id="GO:0004190">
    <property type="term" value="F:aspartic-type endopeptidase activity"/>
    <property type="evidence" value="ECO:0007669"/>
    <property type="project" value="UniProtKB-KW"/>
</dbReference>
<dbReference type="CDD" id="cd00303">
    <property type="entry name" value="retropepsin_like"/>
    <property type="match status" value="1"/>
</dbReference>
<keyword evidence="2" id="KW-0645">Protease</keyword>
<sequence>MGAALKEAQKIEQRLNDQRKRNNTVSQSQFKGIDMTKQMPVSVPLYQINIDGKLSYIDVSINGKDYLGLVDSGCLISCINKETAEKLELAVDTTSAVGRTADGKSIEFAGTTEINLKMGKTLITTKVMVMRQSNTSFIYGKDLFNMLEAQIDFKTKEFIFGSAVLKLKELKDEDLETENSKESGNGATTDIQQSSEKEKTVKMKLCLKDLELNEKLCLISILPTFSAERDNNFELFIETLELKLAASDIMEEEKAEILLLCLDKRAAQTLTLIRKQQPILSWQEIILILGNQLNNNSGISYSAMCKTRQKKNETFEEFAREISKKVNEFT</sequence>
<proteinExistence type="inferred from homology"/>
<dbReference type="PANTHER" id="PTHR12917:SF1">
    <property type="entry name" value="AT13091P"/>
    <property type="match status" value="1"/>
</dbReference>
<dbReference type="GO" id="GO:0006508">
    <property type="term" value="P:proteolysis"/>
    <property type="evidence" value="ECO:0007669"/>
    <property type="project" value="UniProtKB-KW"/>
</dbReference>
<evidence type="ECO:0000256" key="3">
    <source>
        <dbReference type="ARBA" id="ARBA00022750"/>
    </source>
</evidence>
<dbReference type="Pfam" id="PF13975">
    <property type="entry name" value="gag-asp_proteas"/>
    <property type="match status" value="1"/>
</dbReference>
<evidence type="ECO:0000256" key="6">
    <source>
        <dbReference type="SAM" id="MobiDB-lite"/>
    </source>
</evidence>
<feature type="compositionally biased region" description="Polar residues" evidence="6">
    <location>
        <begin position="182"/>
        <end position="194"/>
    </location>
</feature>
<protein>
    <submittedName>
        <fullName evidence="8">Uncharacterized protein</fullName>
    </submittedName>
</protein>
<keyword evidence="3" id="KW-0064">Aspartyl protease</keyword>
<accession>A0A914R5L3</accession>
<name>A0A914R5L3_9BILA</name>
<evidence type="ECO:0000256" key="1">
    <source>
        <dbReference type="ARBA" id="ARBA00009136"/>
    </source>
</evidence>
<evidence type="ECO:0000256" key="4">
    <source>
        <dbReference type="ARBA" id="ARBA00022801"/>
    </source>
</evidence>
<evidence type="ECO:0000256" key="5">
    <source>
        <dbReference type="SAM" id="Coils"/>
    </source>
</evidence>
<keyword evidence="7" id="KW-1185">Reference proteome</keyword>
<feature type="region of interest" description="Disordered" evidence="6">
    <location>
        <begin position="175"/>
        <end position="195"/>
    </location>
</feature>
<dbReference type="Proteomes" id="UP000887578">
    <property type="component" value="Unplaced"/>
</dbReference>
<evidence type="ECO:0000313" key="7">
    <source>
        <dbReference type="Proteomes" id="UP000887578"/>
    </source>
</evidence>
<feature type="coiled-coil region" evidence="5">
    <location>
        <begin position="1"/>
        <end position="28"/>
    </location>
</feature>
<comment type="similarity">
    <text evidence="1">Belongs to the DDI1 family.</text>
</comment>
<dbReference type="WBParaSite" id="PDA_v2.g673.t1">
    <property type="protein sequence ID" value="PDA_v2.g673.t1"/>
    <property type="gene ID" value="PDA_v2.g673"/>
</dbReference>
<dbReference type="PANTHER" id="PTHR12917">
    <property type="entry name" value="ASPARTYL PROTEASE DDI-RELATED"/>
    <property type="match status" value="1"/>
</dbReference>
<dbReference type="Gene3D" id="2.40.70.10">
    <property type="entry name" value="Acid Proteases"/>
    <property type="match status" value="1"/>
</dbReference>
<reference evidence="8" key="1">
    <citation type="submission" date="2022-11" db="UniProtKB">
        <authorList>
            <consortium name="WormBaseParasite"/>
        </authorList>
    </citation>
    <scope>IDENTIFICATION</scope>
</reference>
<organism evidence="7 8">
    <name type="scientific">Panagrolaimus davidi</name>
    <dbReference type="NCBI Taxonomy" id="227884"/>
    <lineage>
        <taxon>Eukaryota</taxon>
        <taxon>Metazoa</taxon>
        <taxon>Ecdysozoa</taxon>
        <taxon>Nematoda</taxon>
        <taxon>Chromadorea</taxon>
        <taxon>Rhabditida</taxon>
        <taxon>Tylenchina</taxon>
        <taxon>Panagrolaimomorpha</taxon>
        <taxon>Panagrolaimoidea</taxon>
        <taxon>Panagrolaimidae</taxon>
        <taxon>Panagrolaimus</taxon>
    </lineage>
</organism>
<evidence type="ECO:0000313" key="8">
    <source>
        <dbReference type="WBParaSite" id="PDA_v2.g673.t1"/>
    </source>
</evidence>
<evidence type="ECO:0000256" key="2">
    <source>
        <dbReference type="ARBA" id="ARBA00022670"/>
    </source>
</evidence>
<dbReference type="AlphaFoldDB" id="A0A914R5L3"/>
<keyword evidence="5" id="KW-0175">Coiled coil</keyword>
<dbReference type="InterPro" id="IPR021109">
    <property type="entry name" value="Peptidase_aspartic_dom_sf"/>
</dbReference>
<dbReference type="SUPFAM" id="SSF50630">
    <property type="entry name" value="Acid proteases"/>
    <property type="match status" value="1"/>
</dbReference>